<dbReference type="KEGG" id="sinu:IMZ28_10720"/>
<reference evidence="1 2" key="1">
    <citation type="submission" date="2020-10" db="EMBL/GenBank/DDBJ databases">
        <title>The genome of sulfurovum sp.</title>
        <authorList>
            <person name="Xie S."/>
            <person name="Shao Z."/>
            <person name="Jiang L."/>
        </authorList>
    </citation>
    <scope>NUCLEOTIDE SEQUENCE [LARGE SCALE GENOMIC DNA]</scope>
    <source>
        <strain evidence="1 2">ST-419</strain>
    </source>
</reference>
<evidence type="ECO:0000313" key="1">
    <source>
        <dbReference type="EMBL" id="QOR61872.1"/>
    </source>
</evidence>
<sequence>MTILKKVGYSALFATSALCADGMGGEISLGIFSHSPNGYASYESSSSVDLEEDLGWSREQDMMFKAYLEHPVPFLPNLKVGYTNLSHNGRGTVTAFSWGGIINVDGDIDSSLDLKMYDVTSYYALLDNTIEIDTGITLRYLDGNIDVTVTPFLSLLEEHEVVSFTSLVPMLYGKFRANIPATDISLQAEGNFITYEDTTFYDYEISTRYTFSMGIGIETGYRAIHLDSKDLENGLTADMDFKGPYVSLVWNF</sequence>
<dbReference type="NCBIfam" id="TIGR04219">
    <property type="entry name" value="OMP_w_GlyGly"/>
    <property type="match status" value="1"/>
</dbReference>
<keyword evidence="2" id="KW-1185">Reference proteome</keyword>
<name>A0A7M1S469_9BACT</name>
<gene>
    <name evidence="1" type="ORF">IMZ28_10720</name>
</gene>
<dbReference type="RefSeq" id="WP_197548581.1">
    <property type="nucleotide sequence ID" value="NZ_CP063164.1"/>
</dbReference>
<organism evidence="1 2">
    <name type="scientific">Sulfurovum indicum</name>
    <dbReference type="NCBI Taxonomy" id="2779528"/>
    <lineage>
        <taxon>Bacteria</taxon>
        <taxon>Pseudomonadati</taxon>
        <taxon>Campylobacterota</taxon>
        <taxon>Epsilonproteobacteria</taxon>
        <taxon>Campylobacterales</taxon>
        <taxon>Sulfurovaceae</taxon>
        <taxon>Sulfurovum</taxon>
    </lineage>
</organism>
<evidence type="ECO:0000313" key="2">
    <source>
        <dbReference type="Proteomes" id="UP000595074"/>
    </source>
</evidence>
<dbReference type="AlphaFoldDB" id="A0A7M1S469"/>
<proteinExistence type="predicted"/>
<protein>
    <submittedName>
        <fullName evidence="1">TIGR04219 family outer membrane beta-barrel protein</fullName>
    </submittedName>
</protein>
<dbReference type="EMBL" id="CP063164">
    <property type="protein sequence ID" value="QOR61872.1"/>
    <property type="molecule type" value="Genomic_DNA"/>
</dbReference>
<dbReference type="Proteomes" id="UP000595074">
    <property type="component" value="Chromosome"/>
</dbReference>
<accession>A0A7M1S469</accession>
<dbReference type="InterPro" id="IPR026387">
    <property type="entry name" value="OMP_w_GlyGly"/>
</dbReference>